<protein>
    <submittedName>
        <fullName evidence="1">Uncharacterized protein</fullName>
    </submittedName>
</protein>
<dbReference type="AlphaFoldDB" id="J9GFU5"/>
<dbReference type="EMBL" id="AMCI01004379">
    <property type="protein sequence ID" value="EJW98209.1"/>
    <property type="molecule type" value="Genomic_DNA"/>
</dbReference>
<comment type="caution">
    <text evidence="1">The sequence shown here is derived from an EMBL/GenBank/DDBJ whole genome shotgun (WGS) entry which is preliminary data.</text>
</comment>
<organism evidence="1">
    <name type="scientific">gut metagenome</name>
    <dbReference type="NCBI Taxonomy" id="749906"/>
    <lineage>
        <taxon>unclassified sequences</taxon>
        <taxon>metagenomes</taxon>
        <taxon>organismal metagenomes</taxon>
    </lineage>
</organism>
<reference evidence="1" key="1">
    <citation type="journal article" date="2012" name="PLoS ONE">
        <title>Gene sets for utilization of primary and secondary nutrition supplies in the distal gut of endangered iberian lynx.</title>
        <authorList>
            <person name="Alcaide M."/>
            <person name="Messina E."/>
            <person name="Richter M."/>
            <person name="Bargiela R."/>
            <person name="Peplies J."/>
            <person name="Huws S.A."/>
            <person name="Newbold C.J."/>
            <person name="Golyshin P.N."/>
            <person name="Simon M.A."/>
            <person name="Lopez G."/>
            <person name="Yakimov M.M."/>
            <person name="Ferrer M."/>
        </authorList>
    </citation>
    <scope>NUCLEOTIDE SEQUENCE</scope>
</reference>
<proteinExistence type="predicted"/>
<sequence length="35" mass="4184">MKRIGVEFYENTDDFYERREALILSTVQEGIHADH</sequence>
<gene>
    <name evidence="1" type="ORF">EVA_13686</name>
</gene>
<feature type="non-terminal residue" evidence="1">
    <location>
        <position position="35"/>
    </location>
</feature>
<accession>J9GFU5</accession>
<name>J9GFU5_9ZZZZ</name>
<evidence type="ECO:0000313" key="1">
    <source>
        <dbReference type="EMBL" id="EJW98209.1"/>
    </source>
</evidence>